<dbReference type="AlphaFoldDB" id="A0A331VEC8"/>
<dbReference type="RefSeq" id="WP_023304372.1">
    <property type="nucleotide sequence ID" value="NZ_CABGMU010000016.1"/>
</dbReference>
<evidence type="ECO:0000313" key="1">
    <source>
        <dbReference type="EMBL" id="PJD84338.1"/>
    </source>
</evidence>
<protein>
    <submittedName>
        <fullName evidence="1">Uncharacterized protein</fullName>
    </submittedName>
</protein>
<name>A0A331VEC8_9ENTR</name>
<dbReference type="GeneID" id="99707314"/>
<accession>A0A2J0PXZ4</accession>
<comment type="caution">
    <text evidence="1">The sequence shown here is derived from an EMBL/GenBank/DDBJ whole genome shotgun (WGS) entry which is preliminary data.</text>
</comment>
<proteinExistence type="predicted"/>
<evidence type="ECO:0000313" key="2">
    <source>
        <dbReference type="Proteomes" id="UP000229974"/>
    </source>
</evidence>
<sequence>MFLLNNKSRVLKYKNDVLTVNPQMIEMVAQYAGCSVDEVIKAMDTYFPDESPKQETTIQDLIARKVNKESTKQ</sequence>
<dbReference type="OrthoDB" id="6627612at2"/>
<accession>A0A331VEC8</accession>
<dbReference type="EMBL" id="NEEW01000006">
    <property type="protein sequence ID" value="PJD84338.1"/>
    <property type="molecule type" value="Genomic_DNA"/>
</dbReference>
<reference evidence="1 2" key="1">
    <citation type="journal article" date="2017" name="J. Antimicrob. Chemother.">
        <title>Characterization of the population structure, drug resistance mechanisms and plasmids of the community-associated Enterobacter cloacae complex in China.</title>
        <authorList>
            <person name="Zhou K."/>
            <person name="Yu W."/>
            <person name="Cao X."/>
            <person name="Shen P."/>
            <person name="Lu H."/>
            <person name="Luo Q."/>
            <person name="Rossen J.W.A."/>
            <person name="Xiao Y."/>
        </authorList>
    </citation>
    <scope>NUCLEOTIDE SEQUENCE [LARGE SCALE GENOMIC DNA]</scope>
    <source>
        <strain evidence="1 2">ECC904</strain>
    </source>
</reference>
<organism evidence="1 2">
    <name type="scientific">Enterobacter hormaechei</name>
    <dbReference type="NCBI Taxonomy" id="158836"/>
    <lineage>
        <taxon>Bacteria</taxon>
        <taxon>Pseudomonadati</taxon>
        <taxon>Pseudomonadota</taxon>
        <taxon>Gammaproteobacteria</taxon>
        <taxon>Enterobacterales</taxon>
        <taxon>Enterobacteriaceae</taxon>
        <taxon>Enterobacter</taxon>
        <taxon>Enterobacter cloacae complex</taxon>
    </lineage>
</organism>
<gene>
    <name evidence="1" type="ORF">B9Q30_14390</name>
</gene>
<dbReference type="Proteomes" id="UP000229974">
    <property type="component" value="Unassembled WGS sequence"/>
</dbReference>